<sequence>VQINNLQFVAMLEPFVRKDKIEGYRRFLGFNRCLSNDIGHIWCFWTGNFIENIVRADYQQVTINLKDANGGSKIYITAVYAKCTPEERMELWDSLIQLESLITGPWCIGGISMSILDPCERGGGGVGVGRIEYARALILLLVWIVLELLMQGMWVLHSPGVIIGVRGGGYG</sequence>
<feature type="non-terminal residue" evidence="2">
    <location>
        <position position="1"/>
    </location>
</feature>
<name>A0A314LEW5_NICAT</name>
<dbReference type="Proteomes" id="UP000187609">
    <property type="component" value="Unassembled WGS sequence"/>
</dbReference>
<feature type="non-terminal residue" evidence="2">
    <location>
        <position position="171"/>
    </location>
</feature>
<dbReference type="AlphaFoldDB" id="A0A314LEW5"/>
<evidence type="ECO:0000313" key="3">
    <source>
        <dbReference type="Proteomes" id="UP000187609"/>
    </source>
</evidence>
<dbReference type="Gramene" id="OIT40215">
    <property type="protein sequence ID" value="OIT40215"/>
    <property type="gene ID" value="A4A49_61829"/>
</dbReference>
<protein>
    <submittedName>
        <fullName evidence="2">Uncharacterized protein</fullName>
    </submittedName>
</protein>
<feature type="transmembrane region" description="Helical" evidence="1">
    <location>
        <begin position="136"/>
        <end position="156"/>
    </location>
</feature>
<proteinExistence type="predicted"/>
<keyword evidence="3" id="KW-1185">Reference proteome</keyword>
<keyword evidence="1" id="KW-0472">Membrane</keyword>
<keyword evidence="1" id="KW-0812">Transmembrane</keyword>
<evidence type="ECO:0000313" key="2">
    <source>
        <dbReference type="EMBL" id="OIT40215.1"/>
    </source>
</evidence>
<evidence type="ECO:0000256" key="1">
    <source>
        <dbReference type="SAM" id="Phobius"/>
    </source>
</evidence>
<accession>A0A314LEW5</accession>
<organism evidence="2 3">
    <name type="scientific">Nicotiana attenuata</name>
    <name type="common">Coyote tobacco</name>
    <dbReference type="NCBI Taxonomy" id="49451"/>
    <lineage>
        <taxon>Eukaryota</taxon>
        <taxon>Viridiplantae</taxon>
        <taxon>Streptophyta</taxon>
        <taxon>Embryophyta</taxon>
        <taxon>Tracheophyta</taxon>
        <taxon>Spermatophyta</taxon>
        <taxon>Magnoliopsida</taxon>
        <taxon>eudicotyledons</taxon>
        <taxon>Gunneridae</taxon>
        <taxon>Pentapetalae</taxon>
        <taxon>asterids</taxon>
        <taxon>lamiids</taxon>
        <taxon>Solanales</taxon>
        <taxon>Solanaceae</taxon>
        <taxon>Nicotianoideae</taxon>
        <taxon>Nicotianeae</taxon>
        <taxon>Nicotiana</taxon>
    </lineage>
</organism>
<gene>
    <name evidence="2" type="ORF">A4A49_61829</name>
</gene>
<keyword evidence="1" id="KW-1133">Transmembrane helix</keyword>
<comment type="caution">
    <text evidence="2">The sequence shown here is derived from an EMBL/GenBank/DDBJ whole genome shotgun (WGS) entry which is preliminary data.</text>
</comment>
<dbReference type="EMBL" id="MJEQ01000040">
    <property type="protein sequence ID" value="OIT40215.1"/>
    <property type="molecule type" value="Genomic_DNA"/>
</dbReference>
<reference evidence="2" key="1">
    <citation type="submission" date="2016-11" db="EMBL/GenBank/DDBJ databases">
        <title>The genome of Nicotiana attenuata.</title>
        <authorList>
            <person name="Xu S."/>
            <person name="Brockmoeller T."/>
            <person name="Gaquerel E."/>
            <person name="Navarro A."/>
            <person name="Kuhl H."/>
            <person name="Gase K."/>
            <person name="Ling Z."/>
            <person name="Zhou W."/>
            <person name="Kreitzer C."/>
            <person name="Stanke M."/>
            <person name="Tang H."/>
            <person name="Lyons E."/>
            <person name="Pandey P."/>
            <person name="Pandey S.P."/>
            <person name="Timmermann B."/>
            <person name="Baldwin I.T."/>
        </authorList>
    </citation>
    <scope>NUCLEOTIDE SEQUENCE [LARGE SCALE GENOMIC DNA]</scope>
    <source>
        <strain evidence="2">UT</strain>
    </source>
</reference>